<evidence type="ECO:0000256" key="15">
    <source>
        <dbReference type="ARBA" id="ARBA00023049"/>
    </source>
</evidence>
<keyword evidence="14" id="KW-0333">Golgi apparatus</keyword>
<keyword evidence="17" id="KW-0325">Glycoprotein</keyword>
<dbReference type="PANTHER" id="PTHR12053:SF3">
    <property type="entry name" value="CARBOXYPEPTIDASE Q"/>
    <property type="match status" value="1"/>
</dbReference>
<evidence type="ECO:0000256" key="21">
    <source>
        <dbReference type="SAM" id="Coils"/>
    </source>
</evidence>
<dbReference type="RefSeq" id="WP_234867995.1">
    <property type="nucleotide sequence ID" value="NZ_JAKEVY010000005.1"/>
</dbReference>
<comment type="caution">
    <text evidence="24">The sequence shown here is derived from an EMBL/GenBank/DDBJ whole genome shotgun (WGS) entry which is preliminary data.</text>
</comment>
<evidence type="ECO:0000256" key="14">
    <source>
        <dbReference type="ARBA" id="ARBA00023034"/>
    </source>
</evidence>
<dbReference type="InterPro" id="IPR039866">
    <property type="entry name" value="CPQ"/>
</dbReference>
<evidence type="ECO:0000256" key="17">
    <source>
        <dbReference type="ARBA" id="ARBA00023180"/>
    </source>
</evidence>
<evidence type="ECO:0000256" key="8">
    <source>
        <dbReference type="ARBA" id="ARBA00022670"/>
    </source>
</evidence>
<organism evidence="24 25">
    <name type="scientific">Flavihumibacter fluminis</name>
    <dbReference type="NCBI Taxonomy" id="2909236"/>
    <lineage>
        <taxon>Bacteria</taxon>
        <taxon>Pseudomonadati</taxon>
        <taxon>Bacteroidota</taxon>
        <taxon>Chitinophagia</taxon>
        <taxon>Chitinophagales</taxon>
        <taxon>Chitinophagaceae</taxon>
        <taxon>Flavihumibacter</taxon>
    </lineage>
</organism>
<evidence type="ECO:0000256" key="12">
    <source>
        <dbReference type="ARBA" id="ARBA00022824"/>
    </source>
</evidence>
<evidence type="ECO:0000313" key="25">
    <source>
        <dbReference type="Proteomes" id="UP001200145"/>
    </source>
</evidence>
<evidence type="ECO:0000256" key="13">
    <source>
        <dbReference type="ARBA" id="ARBA00022833"/>
    </source>
</evidence>
<dbReference type="PANTHER" id="PTHR12053">
    <property type="entry name" value="PROTEASE FAMILY M28 PLASMA GLUTAMATE CARBOXYPEPTIDASE-RELATED"/>
    <property type="match status" value="1"/>
</dbReference>
<keyword evidence="12" id="KW-0256">Endoplasmic reticulum</keyword>
<evidence type="ECO:0000256" key="5">
    <source>
        <dbReference type="ARBA" id="ARBA00014116"/>
    </source>
</evidence>
<evidence type="ECO:0000259" key="23">
    <source>
        <dbReference type="Pfam" id="PF04389"/>
    </source>
</evidence>
<dbReference type="Proteomes" id="UP001200145">
    <property type="component" value="Unassembled WGS sequence"/>
</dbReference>
<keyword evidence="10 22" id="KW-0732">Signal</keyword>
<evidence type="ECO:0000313" key="24">
    <source>
        <dbReference type="EMBL" id="MCF1716650.1"/>
    </source>
</evidence>
<keyword evidence="18" id="KW-0458">Lysosome</keyword>
<evidence type="ECO:0000256" key="11">
    <source>
        <dbReference type="ARBA" id="ARBA00022801"/>
    </source>
</evidence>
<dbReference type="SUPFAM" id="SSF52025">
    <property type="entry name" value="PA domain"/>
    <property type="match status" value="1"/>
</dbReference>
<evidence type="ECO:0000256" key="9">
    <source>
        <dbReference type="ARBA" id="ARBA00022723"/>
    </source>
</evidence>
<evidence type="ECO:0000256" key="7">
    <source>
        <dbReference type="ARBA" id="ARBA00022645"/>
    </source>
</evidence>
<keyword evidence="6" id="KW-0964">Secreted</keyword>
<keyword evidence="15" id="KW-0482">Metalloprotease</keyword>
<keyword evidence="21" id="KW-0175">Coiled coil</keyword>
<keyword evidence="13" id="KW-0862">Zinc</keyword>
<evidence type="ECO:0000256" key="10">
    <source>
        <dbReference type="ARBA" id="ARBA00022729"/>
    </source>
</evidence>
<evidence type="ECO:0000256" key="16">
    <source>
        <dbReference type="ARBA" id="ARBA00023145"/>
    </source>
</evidence>
<feature type="signal peptide" evidence="22">
    <location>
        <begin position="1"/>
        <end position="22"/>
    </location>
</feature>
<keyword evidence="9" id="KW-0479">Metal-binding</keyword>
<sequence>MIRIVWLLALLVQVLSFIPARAQSFDFQQDSIFFRKLADDVLSSPAAYESLRVLCKTIGPRLAGSPGMYKSEAWAEKALQTAGADKVWKQAVQVPHWDRGGKDEAWYQYTDASGKKVKVVLDVLALGNSMGTGKNGLLKKAVLIHDFEELEKRKDELKDVIVIFNNVFNPRNLSVGQSYGESGAYRRSGPSRAAKYGAAAVLIRSVTASANDNHPHTGALAYDTAYPKIPAAAMGLKDADQLIAQLKAGKAVQVYYKSMAHFKPDATGHNIIGEFTGSEFPDKFITVGGHLDSWDPAEGAHDDGTGCVQSIEVIRAFKAMGYKPRHTIRVVLFANEENGLRGGSQYAKEAKTKNEQHVFALESDAGGFTPRSFGFTLEAAKLERIRQWVPLFVPYGVYQFANGGGGADIGPLNRSLGTPVAGLSPDGSRYFDLHHARNDVFEAVNKRELDLGALNMALLIYMIDKYGL</sequence>
<dbReference type="Gene3D" id="3.40.630.10">
    <property type="entry name" value="Zn peptidases"/>
    <property type="match status" value="1"/>
</dbReference>
<keyword evidence="8" id="KW-0645">Protease</keyword>
<proteinExistence type="predicted"/>
<accession>A0ABS9BMU9</accession>
<reference evidence="24 25" key="1">
    <citation type="submission" date="2022-01" db="EMBL/GenBank/DDBJ databases">
        <title>Flavihumibacter sp. nov., isolated from sediment of a river.</title>
        <authorList>
            <person name="Liu H."/>
        </authorList>
    </citation>
    <scope>NUCLEOTIDE SEQUENCE [LARGE SCALE GENOMIC DNA]</scope>
    <source>
        <strain evidence="24 25">RY-1</strain>
    </source>
</reference>
<dbReference type="Gene3D" id="3.50.30.30">
    <property type="match status" value="1"/>
</dbReference>
<evidence type="ECO:0000256" key="3">
    <source>
        <dbReference type="ARBA" id="ARBA00004555"/>
    </source>
</evidence>
<evidence type="ECO:0000256" key="6">
    <source>
        <dbReference type="ARBA" id="ARBA00022525"/>
    </source>
</evidence>
<comment type="subcellular location">
    <subcellularLocation>
        <location evidence="1">Endoplasmic reticulum</location>
    </subcellularLocation>
    <subcellularLocation>
        <location evidence="3">Golgi apparatus</location>
    </subcellularLocation>
    <subcellularLocation>
        <location evidence="2">Lysosome</location>
    </subcellularLocation>
    <subcellularLocation>
        <location evidence="4">Secreted</location>
    </subcellularLocation>
</comment>
<evidence type="ECO:0000256" key="20">
    <source>
        <dbReference type="ARBA" id="ARBA00033328"/>
    </source>
</evidence>
<keyword evidence="25" id="KW-1185">Reference proteome</keyword>
<name>A0ABS9BMU9_9BACT</name>
<dbReference type="InterPro" id="IPR007484">
    <property type="entry name" value="Peptidase_M28"/>
</dbReference>
<dbReference type="EMBL" id="JAKEVY010000005">
    <property type="protein sequence ID" value="MCF1716650.1"/>
    <property type="molecule type" value="Genomic_DNA"/>
</dbReference>
<keyword evidence="11" id="KW-0378">Hydrolase</keyword>
<evidence type="ECO:0000256" key="22">
    <source>
        <dbReference type="SAM" id="SignalP"/>
    </source>
</evidence>
<evidence type="ECO:0000256" key="4">
    <source>
        <dbReference type="ARBA" id="ARBA00004613"/>
    </source>
</evidence>
<dbReference type="InterPro" id="IPR046450">
    <property type="entry name" value="PA_dom_sf"/>
</dbReference>
<feature type="domain" description="Peptidase M28" evidence="23">
    <location>
        <begin position="270"/>
        <end position="454"/>
    </location>
</feature>
<protein>
    <recommendedName>
        <fullName evidence="5">Carboxypeptidase Q</fullName>
    </recommendedName>
    <alternativeName>
        <fullName evidence="20">Plasma glutamate carboxypeptidase</fullName>
    </alternativeName>
</protein>
<feature type="coiled-coil region" evidence="21">
    <location>
        <begin position="140"/>
        <end position="167"/>
    </location>
</feature>
<comment type="subunit">
    <text evidence="19">Homodimer. The monomeric form is inactive while the homodimer is active.</text>
</comment>
<keyword evidence="16" id="KW-0865">Zymogen</keyword>
<dbReference type="Pfam" id="PF04389">
    <property type="entry name" value="Peptidase_M28"/>
    <property type="match status" value="1"/>
</dbReference>
<evidence type="ECO:0000256" key="18">
    <source>
        <dbReference type="ARBA" id="ARBA00023228"/>
    </source>
</evidence>
<evidence type="ECO:0000256" key="1">
    <source>
        <dbReference type="ARBA" id="ARBA00004240"/>
    </source>
</evidence>
<evidence type="ECO:0000256" key="19">
    <source>
        <dbReference type="ARBA" id="ARBA00025833"/>
    </source>
</evidence>
<keyword evidence="7" id="KW-0121">Carboxypeptidase</keyword>
<gene>
    <name evidence="24" type="ORF">L0U88_18560</name>
</gene>
<feature type="chain" id="PRO_5045605163" description="Carboxypeptidase Q" evidence="22">
    <location>
        <begin position="23"/>
        <end position="468"/>
    </location>
</feature>
<dbReference type="SUPFAM" id="SSF53187">
    <property type="entry name" value="Zn-dependent exopeptidases"/>
    <property type="match status" value="1"/>
</dbReference>
<evidence type="ECO:0000256" key="2">
    <source>
        <dbReference type="ARBA" id="ARBA00004371"/>
    </source>
</evidence>